<evidence type="ECO:0000256" key="1">
    <source>
        <dbReference type="SAM" id="MobiDB-lite"/>
    </source>
</evidence>
<organism evidence="2 3">
    <name type="scientific">Gossypium gossypioides</name>
    <name type="common">Mexican cotton</name>
    <name type="synonym">Selera gossypioides</name>
    <dbReference type="NCBI Taxonomy" id="34282"/>
    <lineage>
        <taxon>Eukaryota</taxon>
        <taxon>Viridiplantae</taxon>
        <taxon>Streptophyta</taxon>
        <taxon>Embryophyta</taxon>
        <taxon>Tracheophyta</taxon>
        <taxon>Spermatophyta</taxon>
        <taxon>Magnoliopsida</taxon>
        <taxon>eudicotyledons</taxon>
        <taxon>Gunneridae</taxon>
        <taxon>Pentapetalae</taxon>
        <taxon>rosids</taxon>
        <taxon>malvids</taxon>
        <taxon>Malvales</taxon>
        <taxon>Malvaceae</taxon>
        <taxon>Malvoideae</taxon>
        <taxon>Gossypium</taxon>
    </lineage>
</organism>
<dbReference type="AlphaFoldDB" id="A0A7J9CRK3"/>
<dbReference type="Proteomes" id="UP000593579">
    <property type="component" value="Unassembled WGS sequence"/>
</dbReference>
<dbReference type="EMBL" id="JABEZY010000012">
    <property type="protein sequence ID" value="MBA0750988.1"/>
    <property type="molecule type" value="Genomic_DNA"/>
</dbReference>
<proteinExistence type="predicted"/>
<evidence type="ECO:0000313" key="2">
    <source>
        <dbReference type="EMBL" id="MBA0750988.1"/>
    </source>
</evidence>
<sequence>MQSLMWARTPPPPGGRSSTW</sequence>
<accession>A0A7J9CRK3</accession>
<evidence type="ECO:0000313" key="3">
    <source>
        <dbReference type="Proteomes" id="UP000593579"/>
    </source>
</evidence>
<comment type="caution">
    <text evidence="2">The sequence shown here is derived from an EMBL/GenBank/DDBJ whole genome shotgun (WGS) entry which is preliminary data.</text>
</comment>
<gene>
    <name evidence="2" type="ORF">Gogos_002360</name>
</gene>
<protein>
    <submittedName>
        <fullName evidence="2">Uncharacterized protein</fullName>
    </submittedName>
</protein>
<keyword evidence="3" id="KW-1185">Reference proteome</keyword>
<name>A0A7J9CRK3_GOSGO</name>
<reference evidence="2 3" key="1">
    <citation type="journal article" date="2019" name="Genome Biol. Evol.">
        <title>Insights into the evolution of the New World diploid cottons (Gossypium, subgenus Houzingenia) based on genome sequencing.</title>
        <authorList>
            <person name="Grover C.E."/>
            <person name="Arick M.A. 2nd"/>
            <person name="Thrash A."/>
            <person name="Conover J.L."/>
            <person name="Sanders W.S."/>
            <person name="Peterson D.G."/>
            <person name="Frelichowski J.E."/>
            <person name="Scheffler J.A."/>
            <person name="Scheffler B.E."/>
            <person name="Wendel J.F."/>
        </authorList>
    </citation>
    <scope>NUCLEOTIDE SEQUENCE [LARGE SCALE GENOMIC DNA]</scope>
    <source>
        <strain evidence="2">5</strain>
        <tissue evidence="2">Leaf</tissue>
    </source>
</reference>
<feature type="region of interest" description="Disordered" evidence="1">
    <location>
        <begin position="1"/>
        <end position="20"/>
    </location>
</feature>